<accession>A0A812QIV0</accession>
<comment type="caution">
    <text evidence="3">The sequence shown here is derived from an EMBL/GenBank/DDBJ whole genome shotgun (WGS) entry which is preliminary data.</text>
</comment>
<feature type="region of interest" description="Disordered" evidence="1">
    <location>
        <begin position="446"/>
        <end position="477"/>
    </location>
</feature>
<feature type="signal peptide" evidence="2">
    <location>
        <begin position="1"/>
        <end position="18"/>
    </location>
</feature>
<feature type="chain" id="PRO_5032869568" evidence="2">
    <location>
        <begin position="19"/>
        <end position="811"/>
    </location>
</feature>
<dbReference type="Proteomes" id="UP000601435">
    <property type="component" value="Unassembled WGS sequence"/>
</dbReference>
<feature type="compositionally biased region" description="Basic and acidic residues" evidence="1">
    <location>
        <begin position="392"/>
        <end position="417"/>
    </location>
</feature>
<proteinExistence type="predicted"/>
<feature type="compositionally biased region" description="Basic and acidic residues" evidence="1">
    <location>
        <begin position="357"/>
        <end position="374"/>
    </location>
</feature>
<protein>
    <submittedName>
        <fullName evidence="3">Uncharacterized protein</fullName>
    </submittedName>
</protein>
<feature type="region of interest" description="Disordered" evidence="1">
    <location>
        <begin position="354"/>
        <end position="374"/>
    </location>
</feature>
<keyword evidence="4" id="KW-1185">Reference proteome</keyword>
<feature type="region of interest" description="Disordered" evidence="1">
    <location>
        <begin position="690"/>
        <end position="744"/>
    </location>
</feature>
<keyword evidence="2" id="KW-0732">Signal</keyword>
<feature type="region of interest" description="Disordered" evidence="1">
    <location>
        <begin position="153"/>
        <end position="177"/>
    </location>
</feature>
<evidence type="ECO:0000313" key="3">
    <source>
        <dbReference type="EMBL" id="CAE7380509.1"/>
    </source>
</evidence>
<feature type="compositionally biased region" description="Pro residues" evidence="1">
    <location>
        <begin position="701"/>
        <end position="718"/>
    </location>
</feature>
<dbReference type="EMBL" id="CAJNJA010016427">
    <property type="protein sequence ID" value="CAE7380509.1"/>
    <property type="molecule type" value="Genomic_DNA"/>
</dbReference>
<name>A0A812QIV0_9DINO</name>
<sequence length="811" mass="89871">MPFLWFLILNLYLHHAEAWLEQGTSLAPKSQAQPDSSAHDPARVHNRHVATSWFGEACHQPVGETPFEIRATCTSRRSTQSRQYGSQFAKLVVPFVQQVVQSQCPILPELWYGQRQLYSDAGYTPALAGHWISRLGLAVEAVFAALSEETDIPETTSTRWQRRQKWQSRQDEGQTGGQRAGAFCGTWSVNSSTDCVFTCSTYSAWTGHASNQSCAFPRDGDENTPAEISRLLGDYQEDAHRATGKVLHKLVSKQQEARRGLSKTRADRATFDGAWATYLNHMAQLLEQQLTDRVSTLRQFDQAEEAWKTQLDDTTAELARHAATQQDVAEPQEPIDIDAEMEQQEKQEQAVAEAAQEEAKASIRREQQRAETDAKAQEMLQVLKNVQQHLETPAREGSRTPRRTASKDKEGAEKKPDTKLEAAAKVRFDMVGHSLHMDEDPRIRSNIEDPIEVPPPVTTPTSSYQHEVPAQDRSTGKGHVERLQTPSAACATRCVHGNLFWKFNSRSISSGGNAKLRPGPQILGQPALRSAFTPDVPIPVCGPLPEIHSIVGETPQQDRYCVFNTETHADIRFPATQLAITLRDAPVGHQAMPVDYRPMSGRICTVNVGPGQTADDIAEHCHRLCPPHRLPPYLYVLYEPNGEDLDAVPGFVEDLDFIRAGQPHFAMPPAPDGEQDEAVLLQTGFRQLQGSTAAQSKAKSPPLPAAPAQPILLPPSPRCPSQDREPPSLLKRRLSGEQPKATGGQWRLYPDALLGPRYTGVAVAYTTWGKPDDTTKHLFTVFDTRRHLSTISSNEAAKVAEFAQRAIDTAP</sequence>
<gene>
    <name evidence="3" type="ORF">SNEC2469_LOCUS10292</name>
</gene>
<dbReference type="AlphaFoldDB" id="A0A812QIV0"/>
<evidence type="ECO:0000256" key="2">
    <source>
        <dbReference type="SAM" id="SignalP"/>
    </source>
</evidence>
<organism evidence="3 4">
    <name type="scientific">Symbiodinium necroappetens</name>
    <dbReference type="NCBI Taxonomy" id="1628268"/>
    <lineage>
        <taxon>Eukaryota</taxon>
        <taxon>Sar</taxon>
        <taxon>Alveolata</taxon>
        <taxon>Dinophyceae</taxon>
        <taxon>Suessiales</taxon>
        <taxon>Symbiodiniaceae</taxon>
        <taxon>Symbiodinium</taxon>
    </lineage>
</organism>
<dbReference type="OrthoDB" id="10663081at2759"/>
<feature type="region of interest" description="Disordered" evidence="1">
    <location>
        <begin position="388"/>
        <end position="417"/>
    </location>
</feature>
<evidence type="ECO:0000256" key="1">
    <source>
        <dbReference type="SAM" id="MobiDB-lite"/>
    </source>
</evidence>
<feature type="non-terminal residue" evidence="3">
    <location>
        <position position="1"/>
    </location>
</feature>
<evidence type="ECO:0000313" key="4">
    <source>
        <dbReference type="Proteomes" id="UP000601435"/>
    </source>
</evidence>
<reference evidence="3" key="1">
    <citation type="submission" date="2021-02" db="EMBL/GenBank/DDBJ databases">
        <authorList>
            <person name="Dougan E. K."/>
            <person name="Rhodes N."/>
            <person name="Thang M."/>
            <person name="Chan C."/>
        </authorList>
    </citation>
    <scope>NUCLEOTIDE SEQUENCE</scope>
</reference>